<dbReference type="EMBL" id="GBXM01033717">
    <property type="protein sequence ID" value="JAH74860.1"/>
    <property type="molecule type" value="Transcribed_RNA"/>
</dbReference>
<keyword evidence="1" id="KW-0472">Membrane</keyword>
<organism evidence="2">
    <name type="scientific">Anguilla anguilla</name>
    <name type="common">European freshwater eel</name>
    <name type="synonym">Muraena anguilla</name>
    <dbReference type="NCBI Taxonomy" id="7936"/>
    <lineage>
        <taxon>Eukaryota</taxon>
        <taxon>Metazoa</taxon>
        <taxon>Chordata</taxon>
        <taxon>Craniata</taxon>
        <taxon>Vertebrata</taxon>
        <taxon>Euteleostomi</taxon>
        <taxon>Actinopterygii</taxon>
        <taxon>Neopterygii</taxon>
        <taxon>Teleostei</taxon>
        <taxon>Anguilliformes</taxon>
        <taxon>Anguillidae</taxon>
        <taxon>Anguilla</taxon>
    </lineage>
</organism>
<proteinExistence type="predicted"/>
<sequence>MAGDPLEQKKPLHLPLLSVLPFIVWMDLITE</sequence>
<reference evidence="2" key="1">
    <citation type="submission" date="2014-11" db="EMBL/GenBank/DDBJ databases">
        <authorList>
            <person name="Amaro Gonzalez C."/>
        </authorList>
    </citation>
    <scope>NUCLEOTIDE SEQUENCE</scope>
</reference>
<feature type="transmembrane region" description="Helical" evidence="1">
    <location>
        <begin position="12"/>
        <end position="30"/>
    </location>
</feature>
<accession>A0A0E9VBN4</accession>
<evidence type="ECO:0000256" key="1">
    <source>
        <dbReference type="SAM" id="Phobius"/>
    </source>
</evidence>
<evidence type="ECO:0000313" key="2">
    <source>
        <dbReference type="EMBL" id="JAH74860.1"/>
    </source>
</evidence>
<name>A0A0E9VBN4_ANGAN</name>
<keyword evidence="1" id="KW-0812">Transmembrane</keyword>
<reference evidence="2" key="2">
    <citation type="journal article" date="2015" name="Fish Shellfish Immunol.">
        <title>Early steps in the European eel (Anguilla anguilla)-Vibrio vulnificus interaction in the gills: Role of the RtxA13 toxin.</title>
        <authorList>
            <person name="Callol A."/>
            <person name="Pajuelo D."/>
            <person name="Ebbesson L."/>
            <person name="Teles M."/>
            <person name="MacKenzie S."/>
            <person name="Amaro C."/>
        </authorList>
    </citation>
    <scope>NUCLEOTIDE SEQUENCE</scope>
</reference>
<protein>
    <submittedName>
        <fullName evidence="2">Uncharacterized protein</fullName>
    </submittedName>
</protein>
<keyword evidence="1" id="KW-1133">Transmembrane helix</keyword>
<dbReference type="AlphaFoldDB" id="A0A0E9VBN4"/>